<gene>
    <name evidence="1" type="ORF">A2153_02895</name>
</gene>
<dbReference type="Proteomes" id="UP000177396">
    <property type="component" value="Unassembled WGS sequence"/>
</dbReference>
<protein>
    <recommendedName>
        <fullName evidence="3">Nucleotidyl transferase AbiEii/AbiGii toxin family protein</fullName>
    </recommendedName>
</protein>
<evidence type="ECO:0000313" key="2">
    <source>
        <dbReference type="Proteomes" id="UP000177396"/>
    </source>
</evidence>
<dbReference type="Pfam" id="PF08843">
    <property type="entry name" value="AbiEii"/>
    <property type="match status" value="1"/>
</dbReference>
<accession>A0A1F5YJN0</accession>
<evidence type="ECO:0000313" key="1">
    <source>
        <dbReference type="EMBL" id="OGG00294.1"/>
    </source>
</evidence>
<comment type="caution">
    <text evidence="1">The sequence shown here is derived from an EMBL/GenBank/DDBJ whole genome shotgun (WGS) entry which is preliminary data.</text>
</comment>
<sequence length="220" mass="25719">MATILSNFQKIAISIFRASPLVNKFYLAGGTALAEYYIHHRKSEDLDFFSQEELSISSLKRFTVKVAKEMAMERTEYQHGFGLYTFFFYPKGEVAKYKIDFGQYPFGTIEPLKKFGGIQVESLYDIAVDKAHTISIRPRFRDFIDLYFILQENPGWNFRELTERGQEKFEIAVDPLQLGENLMLVKKQEDIPIMIKKVDVNSVRKFFLAEAKRLQSEIFY</sequence>
<dbReference type="InterPro" id="IPR014942">
    <property type="entry name" value="AbiEii"/>
</dbReference>
<proteinExistence type="predicted"/>
<dbReference type="EMBL" id="MFJB01000025">
    <property type="protein sequence ID" value="OGG00294.1"/>
    <property type="molecule type" value="Genomic_DNA"/>
</dbReference>
<evidence type="ECO:0008006" key="3">
    <source>
        <dbReference type="Google" id="ProtNLM"/>
    </source>
</evidence>
<name>A0A1F5YJN0_9BACT</name>
<dbReference type="AlphaFoldDB" id="A0A1F5YJN0"/>
<reference evidence="1 2" key="1">
    <citation type="journal article" date="2016" name="Nat. Commun.">
        <title>Thousands of microbial genomes shed light on interconnected biogeochemical processes in an aquifer system.</title>
        <authorList>
            <person name="Anantharaman K."/>
            <person name="Brown C.T."/>
            <person name="Hug L.A."/>
            <person name="Sharon I."/>
            <person name="Castelle C.J."/>
            <person name="Probst A.J."/>
            <person name="Thomas B.C."/>
            <person name="Singh A."/>
            <person name="Wilkins M.J."/>
            <person name="Karaoz U."/>
            <person name="Brodie E.L."/>
            <person name="Williams K.H."/>
            <person name="Hubbard S.S."/>
            <person name="Banfield J.F."/>
        </authorList>
    </citation>
    <scope>NUCLEOTIDE SEQUENCE [LARGE SCALE GENOMIC DNA]</scope>
</reference>
<dbReference type="Gene3D" id="3.10.450.620">
    <property type="entry name" value="JHP933, nucleotidyltransferase-like core domain"/>
    <property type="match status" value="1"/>
</dbReference>
<organism evidence="1 2">
    <name type="scientific">Candidatus Gottesmanbacteria bacterium RBG_16_38_7b</name>
    <dbReference type="NCBI Taxonomy" id="1798372"/>
    <lineage>
        <taxon>Bacteria</taxon>
        <taxon>Candidatus Gottesmaniibacteriota</taxon>
    </lineage>
</organism>